<evidence type="ECO:0000313" key="5">
    <source>
        <dbReference type="EMBL" id="KAF2028476.1"/>
    </source>
</evidence>
<evidence type="ECO:0000256" key="2">
    <source>
        <dbReference type="PROSITE-ProRule" id="PRU01161"/>
    </source>
</evidence>
<feature type="domain" description="PNPLA" evidence="4">
    <location>
        <begin position="217"/>
        <end position="426"/>
    </location>
</feature>
<feature type="active site" description="Nucleophile" evidence="2">
    <location>
        <position position="261"/>
    </location>
</feature>
<feature type="compositionally biased region" description="Polar residues" evidence="3">
    <location>
        <begin position="172"/>
        <end position="184"/>
    </location>
</feature>
<comment type="caution">
    <text evidence="2">Lacks conserved residue(s) required for the propagation of feature annotation.</text>
</comment>
<feature type="short sequence motif" description="GXGXXG" evidence="2">
    <location>
        <begin position="221"/>
        <end position="226"/>
    </location>
</feature>
<feature type="compositionally biased region" description="Pro residues" evidence="3">
    <location>
        <begin position="80"/>
        <end position="89"/>
    </location>
</feature>
<keyword evidence="2" id="KW-0442">Lipid degradation</keyword>
<dbReference type="InterPro" id="IPR002641">
    <property type="entry name" value="PNPLA_dom"/>
</dbReference>
<reference evidence="5" key="1">
    <citation type="journal article" date="2020" name="Stud. Mycol.">
        <title>101 Dothideomycetes genomes: a test case for predicting lifestyles and emergence of pathogens.</title>
        <authorList>
            <person name="Haridas S."/>
            <person name="Albert R."/>
            <person name="Binder M."/>
            <person name="Bloem J."/>
            <person name="Labutti K."/>
            <person name="Salamov A."/>
            <person name="Andreopoulos B."/>
            <person name="Baker S."/>
            <person name="Barry K."/>
            <person name="Bills G."/>
            <person name="Bluhm B."/>
            <person name="Cannon C."/>
            <person name="Castanera R."/>
            <person name="Culley D."/>
            <person name="Daum C."/>
            <person name="Ezra D."/>
            <person name="Gonzalez J."/>
            <person name="Henrissat B."/>
            <person name="Kuo A."/>
            <person name="Liang C."/>
            <person name="Lipzen A."/>
            <person name="Lutzoni F."/>
            <person name="Magnuson J."/>
            <person name="Mondo S."/>
            <person name="Nolan M."/>
            <person name="Ohm R."/>
            <person name="Pangilinan J."/>
            <person name="Park H.-J."/>
            <person name="Ramirez L."/>
            <person name="Alfaro M."/>
            <person name="Sun H."/>
            <person name="Tritt A."/>
            <person name="Yoshinaga Y."/>
            <person name="Zwiers L.-H."/>
            <person name="Turgeon B."/>
            <person name="Goodwin S."/>
            <person name="Spatafora J."/>
            <person name="Crous P."/>
            <person name="Grigoriev I."/>
        </authorList>
    </citation>
    <scope>NUCLEOTIDE SEQUENCE</scope>
    <source>
        <strain evidence="5">CBS 110217</strain>
    </source>
</reference>
<dbReference type="SUPFAM" id="SSF52151">
    <property type="entry name" value="FabD/lysophospholipase-like"/>
    <property type="match status" value="1"/>
</dbReference>
<dbReference type="AlphaFoldDB" id="A0A9P4H8A6"/>
<dbReference type="Pfam" id="PF01734">
    <property type="entry name" value="Patatin"/>
    <property type="match status" value="1"/>
</dbReference>
<dbReference type="GO" id="GO:0047499">
    <property type="term" value="F:calcium-independent phospholipase A2 activity"/>
    <property type="evidence" value="ECO:0007669"/>
    <property type="project" value="TreeGrafter"/>
</dbReference>
<name>A0A9P4H8A6_9PLEO</name>
<dbReference type="PROSITE" id="PS51635">
    <property type="entry name" value="PNPLA"/>
    <property type="match status" value="1"/>
</dbReference>
<organism evidence="5 6">
    <name type="scientific">Setomelanomma holmii</name>
    <dbReference type="NCBI Taxonomy" id="210430"/>
    <lineage>
        <taxon>Eukaryota</taxon>
        <taxon>Fungi</taxon>
        <taxon>Dikarya</taxon>
        <taxon>Ascomycota</taxon>
        <taxon>Pezizomycotina</taxon>
        <taxon>Dothideomycetes</taxon>
        <taxon>Pleosporomycetidae</taxon>
        <taxon>Pleosporales</taxon>
        <taxon>Pleosporineae</taxon>
        <taxon>Phaeosphaeriaceae</taxon>
        <taxon>Setomelanomma</taxon>
    </lineage>
</organism>
<comment type="caution">
    <text evidence="5">The sequence shown here is derived from an EMBL/GenBank/DDBJ whole genome shotgun (WGS) entry which is preliminary data.</text>
</comment>
<feature type="compositionally biased region" description="Polar residues" evidence="3">
    <location>
        <begin position="91"/>
        <end position="108"/>
    </location>
</feature>
<dbReference type="PANTHER" id="PTHR24185">
    <property type="entry name" value="CALCIUM-INDEPENDENT PHOSPHOLIPASE A2-GAMMA"/>
    <property type="match status" value="1"/>
</dbReference>
<dbReference type="InterPro" id="IPR016035">
    <property type="entry name" value="Acyl_Trfase/lysoPLipase"/>
</dbReference>
<proteinExistence type="predicted"/>
<dbReference type="PANTHER" id="PTHR24185:SF4">
    <property type="entry name" value="SERINE HYDROLASE, PUTATIVE (AFU_ORTHOLOGUE AFUA_2G07870)-RELATED"/>
    <property type="match status" value="1"/>
</dbReference>
<keyword evidence="6" id="KW-1185">Reference proteome</keyword>
<accession>A0A9P4H8A6</accession>
<dbReference type="GO" id="GO:0046486">
    <property type="term" value="P:glycerolipid metabolic process"/>
    <property type="evidence" value="ECO:0007669"/>
    <property type="project" value="UniProtKB-ARBA"/>
</dbReference>
<keyword evidence="1 2" id="KW-0443">Lipid metabolism</keyword>
<evidence type="ECO:0000259" key="4">
    <source>
        <dbReference type="PROSITE" id="PS51635"/>
    </source>
</evidence>
<dbReference type="OrthoDB" id="1658288at2759"/>
<feature type="short sequence motif" description="GXSXG" evidence="2">
    <location>
        <begin position="259"/>
        <end position="263"/>
    </location>
</feature>
<feature type="compositionally biased region" description="Polar residues" evidence="3">
    <location>
        <begin position="142"/>
        <end position="165"/>
    </location>
</feature>
<dbReference type="GO" id="GO:0016042">
    <property type="term" value="P:lipid catabolic process"/>
    <property type="evidence" value="ECO:0007669"/>
    <property type="project" value="UniProtKB-UniRule"/>
</dbReference>
<sequence>MDWTPVDFSLVRYSPVEGTHFFYDQRHPSSVQFLLSGRWEPWDVGWVKYKAQDPEIRRIAEEAEARLIGNVGSGYRQWPSKPPPGPPPTVINDQGPRQLSSAYQSSATLMDGGPSSSSPRSARPPSAAPSPHDYGEDGSPAHETTYSSPYGQPTLTSQSAQTSMATAGPVADTSSNGLSASNGTVPPLPQSGQGPPLQPAAPPRVILSRTRETKILLSIDGDGIRGLSSLLLIESLVIAICTKIGQRLDPHQIFDLTGGSSLGGIIAVLICRLQMEAHRARETYKRIAKQVFLNKKDFFISLDPSIPVPYSDGKALDEEIRAVIQQELGTQDERFFDAREDSGDVFVVSTHIEIGTNKPALMRSYQTRRITGPDLDANMTISQAMRATSIAPRYILPQPGFNQRLVIEPGLVDHGTAKNNPVRDILYECRKLFRYANDMMIIVSVGTGIGLDRWNEISEMANSVEDRKNEARAWGDKFEADHQALIERGWMKYFRFDVPGLEDVPLGEWKHEDQIKEKTSAYLAQPDVSARFYACADTIAALLLGPQGS</sequence>
<feature type="compositionally biased region" description="Low complexity" evidence="3">
    <location>
        <begin position="114"/>
        <end position="131"/>
    </location>
</feature>
<dbReference type="Gene3D" id="3.40.1090.10">
    <property type="entry name" value="Cytosolic phospholipase A2 catalytic domain"/>
    <property type="match status" value="1"/>
</dbReference>
<protein>
    <submittedName>
        <fullName evidence="5">FabD/lysophospholipase-like protein</fullName>
    </submittedName>
</protein>
<dbReference type="Proteomes" id="UP000799777">
    <property type="component" value="Unassembled WGS sequence"/>
</dbReference>
<keyword evidence="2" id="KW-0378">Hydrolase</keyword>
<dbReference type="GO" id="GO:0019369">
    <property type="term" value="P:arachidonate metabolic process"/>
    <property type="evidence" value="ECO:0007669"/>
    <property type="project" value="TreeGrafter"/>
</dbReference>
<gene>
    <name evidence="5" type="ORF">EK21DRAFT_113814</name>
</gene>
<evidence type="ECO:0000313" key="6">
    <source>
        <dbReference type="Proteomes" id="UP000799777"/>
    </source>
</evidence>
<evidence type="ECO:0000256" key="3">
    <source>
        <dbReference type="SAM" id="MobiDB-lite"/>
    </source>
</evidence>
<dbReference type="GO" id="GO:0016020">
    <property type="term" value="C:membrane"/>
    <property type="evidence" value="ECO:0007669"/>
    <property type="project" value="TreeGrafter"/>
</dbReference>
<feature type="region of interest" description="Disordered" evidence="3">
    <location>
        <begin position="73"/>
        <end position="205"/>
    </location>
</feature>
<feature type="active site" description="Proton acceptor" evidence="2">
    <location>
        <position position="413"/>
    </location>
</feature>
<evidence type="ECO:0000256" key="1">
    <source>
        <dbReference type="ARBA" id="ARBA00023098"/>
    </source>
</evidence>
<dbReference type="EMBL" id="ML978212">
    <property type="protein sequence ID" value="KAF2028476.1"/>
    <property type="molecule type" value="Genomic_DNA"/>
</dbReference>